<dbReference type="Proteomes" id="UP001157502">
    <property type="component" value="Chromosome 5"/>
</dbReference>
<gene>
    <name evidence="1" type="ORF">DPEC_G00058660</name>
</gene>
<evidence type="ECO:0000313" key="2">
    <source>
        <dbReference type="Proteomes" id="UP001157502"/>
    </source>
</evidence>
<dbReference type="EMBL" id="CM055732">
    <property type="protein sequence ID" value="KAJ8011480.1"/>
    <property type="molecule type" value="Genomic_DNA"/>
</dbReference>
<keyword evidence="2" id="KW-1185">Reference proteome</keyword>
<organism evidence="1 2">
    <name type="scientific">Dallia pectoralis</name>
    <name type="common">Alaska blackfish</name>
    <dbReference type="NCBI Taxonomy" id="75939"/>
    <lineage>
        <taxon>Eukaryota</taxon>
        <taxon>Metazoa</taxon>
        <taxon>Chordata</taxon>
        <taxon>Craniata</taxon>
        <taxon>Vertebrata</taxon>
        <taxon>Euteleostomi</taxon>
        <taxon>Actinopterygii</taxon>
        <taxon>Neopterygii</taxon>
        <taxon>Teleostei</taxon>
        <taxon>Protacanthopterygii</taxon>
        <taxon>Esociformes</taxon>
        <taxon>Umbridae</taxon>
        <taxon>Dallia</taxon>
    </lineage>
</organism>
<protein>
    <submittedName>
        <fullName evidence="1">Uncharacterized protein</fullName>
    </submittedName>
</protein>
<comment type="caution">
    <text evidence="1">The sequence shown here is derived from an EMBL/GenBank/DDBJ whole genome shotgun (WGS) entry which is preliminary data.</text>
</comment>
<reference evidence="1" key="1">
    <citation type="submission" date="2021-05" db="EMBL/GenBank/DDBJ databases">
        <authorList>
            <person name="Pan Q."/>
            <person name="Jouanno E."/>
            <person name="Zahm M."/>
            <person name="Klopp C."/>
            <person name="Cabau C."/>
            <person name="Louis A."/>
            <person name="Berthelot C."/>
            <person name="Parey E."/>
            <person name="Roest Crollius H."/>
            <person name="Montfort J."/>
            <person name="Robinson-Rechavi M."/>
            <person name="Bouchez O."/>
            <person name="Lampietro C."/>
            <person name="Lopez Roques C."/>
            <person name="Donnadieu C."/>
            <person name="Postlethwait J."/>
            <person name="Bobe J."/>
            <person name="Dillon D."/>
            <person name="Chandos A."/>
            <person name="von Hippel F."/>
            <person name="Guiguen Y."/>
        </authorList>
    </citation>
    <scope>NUCLEOTIDE SEQUENCE</scope>
    <source>
        <strain evidence="1">YG-Jan2019</strain>
    </source>
</reference>
<evidence type="ECO:0000313" key="1">
    <source>
        <dbReference type="EMBL" id="KAJ8011480.1"/>
    </source>
</evidence>
<name>A0ACC2H751_DALPE</name>
<proteinExistence type="predicted"/>
<accession>A0ACC2H751</accession>
<sequence length="74" mass="8603">MKTKKLEALNTFHLKRIDEHYGERVLLFPVVHDQLHLKMREKWLSCNAVPCDFMVSSLTVPRSPPGRPPDLHPT</sequence>